<evidence type="ECO:0000313" key="2">
    <source>
        <dbReference type="Proteomes" id="UP000617743"/>
    </source>
</evidence>
<dbReference type="EMBL" id="BMWC01000005">
    <property type="protein sequence ID" value="GGX07363.1"/>
    <property type="molecule type" value="Genomic_DNA"/>
</dbReference>
<protein>
    <submittedName>
        <fullName evidence="1">Uncharacterized protein</fullName>
    </submittedName>
</protein>
<proteinExistence type="predicted"/>
<dbReference type="RefSeq" id="WP_190051778.1">
    <property type="nucleotide sequence ID" value="NZ_BMWC01000005.1"/>
</dbReference>
<dbReference type="Proteomes" id="UP000617743">
    <property type="component" value="Unassembled WGS sequence"/>
</dbReference>
<reference evidence="2" key="1">
    <citation type="journal article" date="2019" name="Int. J. Syst. Evol. Microbiol.">
        <title>The Global Catalogue of Microorganisms (GCM) 10K type strain sequencing project: providing services to taxonomists for standard genome sequencing and annotation.</title>
        <authorList>
            <consortium name="The Broad Institute Genomics Platform"/>
            <consortium name="The Broad Institute Genome Sequencing Center for Infectious Disease"/>
            <person name="Wu L."/>
            <person name="Ma J."/>
        </authorList>
    </citation>
    <scope>NUCLEOTIDE SEQUENCE [LARGE SCALE GENOMIC DNA]</scope>
    <source>
        <strain evidence="2">JCM 4866</strain>
    </source>
</reference>
<organism evidence="1 2">
    <name type="scientific">Streptomyces lomondensis</name>
    <dbReference type="NCBI Taxonomy" id="68229"/>
    <lineage>
        <taxon>Bacteria</taxon>
        <taxon>Bacillati</taxon>
        <taxon>Actinomycetota</taxon>
        <taxon>Actinomycetes</taxon>
        <taxon>Kitasatosporales</taxon>
        <taxon>Streptomycetaceae</taxon>
        <taxon>Streptomyces</taxon>
    </lineage>
</organism>
<gene>
    <name evidence="1" type="ORF">GCM10010383_41900</name>
</gene>
<sequence length="54" mass="5395">MPWLGQDPPGRALFDEFSGAQDGGVEDAAAACLLTGAMPAADVRCPGPGLPAPE</sequence>
<name>A0ABQ2XB03_9ACTN</name>
<evidence type="ECO:0000313" key="1">
    <source>
        <dbReference type="EMBL" id="GGX07363.1"/>
    </source>
</evidence>
<accession>A0ABQ2XB03</accession>
<comment type="caution">
    <text evidence="1">The sequence shown here is derived from an EMBL/GenBank/DDBJ whole genome shotgun (WGS) entry which is preliminary data.</text>
</comment>
<keyword evidence="2" id="KW-1185">Reference proteome</keyword>